<dbReference type="Proteomes" id="UP001153620">
    <property type="component" value="Chromosome 3"/>
</dbReference>
<feature type="DNA-binding region" description="Homeobox" evidence="5">
    <location>
        <begin position="111"/>
        <end position="170"/>
    </location>
</feature>
<evidence type="ECO:0000313" key="9">
    <source>
        <dbReference type="EMBL" id="CAG9809391.1"/>
    </source>
</evidence>
<dbReference type="AlphaFoldDB" id="A0A9N9S1A8"/>
<evidence type="ECO:0000256" key="2">
    <source>
        <dbReference type="ARBA" id="ARBA00023125"/>
    </source>
</evidence>
<dbReference type="InterPro" id="IPR050394">
    <property type="entry name" value="Homeobox_NK-like"/>
</dbReference>
<feature type="compositionally biased region" description="Polar residues" evidence="7">
    <location>
        <begin position="89"/>
        <end position="101"/>
    </location>
</feature>
<evidence type="ECO:0000259" key="8">
    <source>
        <dbReference type="PROSITE" id="PS50071"/>
    </source>
</evidence>
<keyword evidence="10" id="KW-1185">Reference proteome</keyword>
<keyword evidence="2 5" id="KW-0238">DNA-binding</keyword>
<feature type="region of interest" description="Disordered" evidence="7">
    <location>
        <begin position="89"/>
        <end position="110"/>
    </location>
</feature>
<feature type="domain" description="Homeobox" evidence="8">
    <location>
        <begin position="109"/>
        <end position="169"/>
    </location>
</feature>
<dbReference type="EMBL" id="OU895879">
    <property type="protein sequence ID" value="CAG9809391.1"/>
    <property type="molecule type" value="Genomic_DNA"/>
</dbReference>
<dbReference type="InterPro" id="IPR001356">
    <property type="entry name" value="HD"/>
</dbReference>
<dbReference type="Pfam" id="PF00046">
    <property type="entry name" value="Homeodomain"/>
    <property type="match status" value="1"/>
</dbReference>
<evidence type="ECO:0000256" key="6">
    <source>
        <dbReference type="RuleBase" id="RU000682"/>
    </source>
</evidence>
<protein>
    <recommendedName>
        <fullName evidence="8">Homeobox domain-containing protein</fullName>
    </recommendedName>
</protein>
<dbReference type="OrthoDB" id="6159439at2759"/>
<dbReference type="PROSITE" id="PS50071">
    <property type="entry name" value="HOMEOBOX_2"/>
    <property type="match status" value="1"/>
</dbReference>
<evidence type="ECO:0000256" key="5">
    <source>
        <dbReference type="PROSITE-ProRule" id="PRU00108"/>
    </source>
</evidence>
<name>A0A9N9S1A8_9DIPT</name>
<evidence type="ECO:0000256" key="3">
    <source>
        <dbReference type="ARBA" id="ARBA00023155"/>
    </source>
</evidence>
<gene>
    <name evidence="9" type="ORF">CHIRRI_LOCUS12217</name>
</gene>
<evidence type="ECO:0000313" key="10">
    <source>
        <dbReference type="Proteomes" id="UP001153620"/>
    </source>
</evidence>
<keyword evidence="3 5" id="KW-0371">Homeobox</keyword>
<dbReference type="SMART" id="SM00389">
    <property type="entry name" value="HOX"/>
    <property type="match status" value="1"/>
</dbReference>
<dbReference type="PROSITE" id="PS00027">
    <property type="entry name" value="HOMEOBOX_1"/>
    <property type="match status" value="1"/>
</dbReference>
<comment type="subcellular location">
    <subcellularLocation>
        <location evidence="1 5 6">Nucleus</location>
    </subcellularLocation>
</comment>
<dbReference type="SUPFAM" id="SSF46689">
    <property type="entry name" value="Homeodomain-like"/>
    <property type="match status" value="1"/>
</dbReference>
<accession>A0A9N9S1A8</accession>
<dbReference type="InterPro" id="IPR020479">
    <property type="entry name" value="HD_metazoa"/>
</dbReference>
<feature type="region of interest" description="Disordered" evidence="7">
    <location>
        <begin position="266"/>
        <end position="318"/>
    </location>
</feature>
<dbReference type="Gene3D" id="1.10.10.60">
    <property type="entry name" value="Homeodomain-like"/>
    <property type="match status" value="1"/>
</dbReference>
<dbReference type="GO" id="GO:0030154">
    <property type="term" value="P:cell differentiation"/>
    <property type="evidence" value="ECO:0007669"/>
    <property type="project" value="TreeGrafter"/>
</dbReference>
<proteinExistence type="predicted"/>
<dbReference type="GO" id="GO:0000978">
    <property type="term" value="F:RNA polymerase II cis-regulatory region sequence-specific DNA binding"/>
    <property type="evidence" value="ECO:0007669"/>
    <property type="project" value="TreeGrafter"/>
</dbReference>
<evidence type="ECO:0000256" key="1">
    <source>
        <dbReference type="ARBA" id="ARBA00004123"/>
    </source>
</evidence>
<sequence length="318" mass="36750">MDLTETSLKLSTTPFSINDILTSNNHHQNISKKIKQFCRFRRSSLDCFIVSKDEEQNNVKSTDSSEKNIVQLLNSNPIDMRRRHNISDCESPTLTNYPMNNKSDDVNSSRKKRSRAAFSHAQVFELERRFAVQRYLSGPERTELAKSLRLTETQIKIWFQNRRYKTKRKQIQQHEAAIMAATKRVVPVQVLVRDDANYCRMMSQAVSPVSYSSAGNPIDPSLFSKLSLTDIYRQQVMEQFQMAYGIPPQLYPYLYAPKSSLNLHTSSLESSESSMHNLRHKSSKEYTDDAEEKTTEENLSSKETEDEVLDENENVEID</sequence>
<feature type="compositionally biased region" description="Acidic residues" evidence="7">
    <location>
        <begin position="304"/>
        <end position="318"/>
    </location>
</feature>
<dbReference type="PRINTS" id="PR00024">
    <property type="entry name" value="HOMEOBOX"/>
</dbReference>
<organism evidence="9 10">
    <name type="scientific">Chironomus riparius</name>
    <dbReference type="NCBI Taxonomy" id="315576"/>
    <lineage>
        <taxon>Eukaryota</taxon>
        <taxon>Metazoa</taxon>
        <taxon>Ecdysozoa</taxon>
        <taxon>Arthropoda</taxon>
        <taxon>Hexapoda</taxon>
        <taxon>Insecta</taxon>
        <taxon>Pterygota</taxon>
        <taxon>Neoptera</taxon>
        <taxon>Endopterygota</taxon>
        <taxon>Diptera</taxon>
        <taxon>Nematocera</taxon>
        <taxon>Chironomoidea</taxon>
        <taxon>Chironomidae</taxon>
        <taxon>Chironominae</taxon>
        <taxon>Chironomus</taxon>
    </lineage>
</organism>
<dbReference type="InterPro" id="IPR009057">
    <property type="entry name" value="Homeodomain-like_sf"/>
</dbReference>
<dbReference type="PANTHER" id="PTHR24340">
    <property type="entry name" value="HOMEOBOX PROTEIN NKX"/>
    <property type="match status" value="1"/>
</dbReference>
<reference evidence="9" key="1">
    <citation type="submission" date="2022-01" db="EMBL/GenBank/DDBJ databases">
        <authorList>
            <person name="King R."/>
        </authorList>
    </citation>
    <scope>NUCLEOTIDE SEQUENCE</scope>
</reference>
<feature type="compositionally biased region" description="Basic and acidic residues" evidence="7">
    <location>
        <begin position="283"/>
        <end position="303"/>
    </location>
</feature>
<dbReference type="InterPro" id="IPR017970">
    <property type="entry name" value="Homeobox_CS"/>
</dbReference>
<keyword evidence="4 5" id="KW-0539">Nucleus</keyword>
<dbReference type="CDD" id="cd00086">
    <property type="entry name" value="homeodomain"/>
    <property type="match status" value="1"/>
</dbReference>
<evidence type="ECO:0000256" key="7">
    <source>
        <dbReference type="SAM" id="MobiDB-lite"/>
    </source>
</evidence>
<dbReference type="GO" id="GO:0005634">
    <property type="term" value="C:nucleus"/>
    <property type="evidence" value="ECO:0007669"/>
    <property type="project" value="UniProtKB-SubCell"/>
</dbReference>
<dbReference type="GO" id="GO:0000981">
    <property type="term" value="F:DNA-binding transcription factor activity, RNA polymerase II-specific"/>
    <property type="evidence" value="ECO:0007669"/>
    <property type="project" value="InterPro"/>
</dbReference>
<evidence type="ECO:0000256" key="4">
    <source>
        <dbReference type="ARBA" id="ARBA00023242"/>
    </source>
</evidence>
<reference evidence="9" key="2">
    <citation type="submission" date="2022-10" db="EMBL/GenBank/DDBJ databases">
        <authorList>
            <consortium name="ENA_rothamsted_submissions"/>
            <consortium name="culmorum"/>
            <person name="King R."/>
        </authorList>
    </citation>
    <scope>NUCLEOTIDE SEQUENCE</scope>
</reference>
<feature type="compositionally biased region" description="Low complexity" evidence="7">
    <location>
        <begin position="266"/>
        <end position="276"/>
    </location>
</feature>
<dbReference type="PANTHER" id="PTHR24340:SF73">
    <property type="entry name" value="HOMEOBOX PROTEIN BAGPIPE-RELATED"/>
    <property type="match status" value="1"/>
</dbReference>